<proteinExistence type="predicted"/>
<name>A0A3B0VZQ6_9ZZZZ</name>
<sequence>YETTGTDGLRVYDVAYQGRIVLTSASLPEWHVDYNGEYAFPGFFDVTGCGGGSGGGSGFPIPPFGETEVLDMLDDSTVIGFEVVQDFRMEMWGAACNYRYEQRYQFFVDGRFRVVVGAYGRGCGDDPAMQQPVYRPVVRIDIAVDGDANDSFAVWDGQQWGVQATETYRTPYESPGFGPHTLNAANVGWWVMDTGGAGFYIEPGVGQFSDGGLGDNPFVYITLHKPEEGDTDLPIFSPPGPSYCCNDDHLQGPDIFLNDEPIGNANLVLWYVPQSITDRLDVGEDGNGRSCWTVNGGDPPETYPCFVGPMFIPFGFTDGGVLANFEVNSTTINFPETAVFSNTSTITGSVPVNYSWDFGDGTTAFGGNENIEHNFLINGVFTPTLTADAFVWGMDTAVGQPITVNVENSFLPFIQRP</sequence>
<feature type="non-terminal residue" evidence="2">
    <location>
        <position position="1"/>
    </location>
</feature>
<dbReference type="PROSITE" id="PS50093">
    <property type="entry name" value="PKD"/>
    <property type="match status" value="1"/>
</dbReference>
<dbReference type="InterPro" id="IPR013783">
    <property type="entry name" value="Ig-like_fold"/>
</dbReference>
<dbReference type="AlphaFoldDB" id="A0A3B0VZQ6"/>
<dbReference type="CDD" id="cd00146">
    <property type="entry name" value="PKD"/>
    <property type="match status" value="1"/>
</dbReference>
<dbReference type="GO" id="GO:0009308">
    <property type="term" value="P:amine metabolic process"/>
    <property type="evidence" value="ECO:0007669"/>
    <property type="project" value="InterPro"/>
</dbReference>
<dbReference type="EMBL" id="UOEU01000925">
    <property type="protein sequence ID" value="VAW42479.1"/>
    <property type="molecule type" value="Genomic_DNA"/>
</dbReference>
<dbReference type="InterPro" id="IPR000601">
    <property type="entry name" value="PKD_dom"/>
</dbReference>
<dbReference type="Gene3D" id="2.60.40.10">
    <property type="entry name" value="Immunoglobulins"/>
    <property type="match status" value="1"/>
</dbReference>
<reference evidence="2" key="1">
    <citation type="submission" date="2018-06" db="EMBL/GenBank/DDBJ databases">
        <authorList>
            <person name="Zhirakovskaya E."/>
        </authorList>
    </citation>
    <scope>NUCLEOTIDE SEQUENCE</scope>
</reference>
<dbReference type="SUPFAM" id="SSF49998">
    <property type="entry name" value="Amine oxidase catalytic domain"/>
    <property type="match status" value="1"/>
</dbReference>
<dbReference type="GO" id="GO:0008131">
    <property type="term" value="F:primary methylamine oxidase activity"/>
    <property type="evidence" value="ECO:0007669"/>
    <property type="project" value="InterPro"/>
</dbReference>
<evidence type="ECO:0000313" key="2">
    <source>
        <dbReference type="EMBL" id="VAW42479.1"/>
    </source>
</evidence>
<organism evidence="2">
    <name type="scientific">hydrothermal vent metagenome</name>
    <dbReference type="NCBI Taxonomy" id="652676"/>
    <lineage>
        <taxon>unclassified sequences</taxon>
        <taxon>metagenomes</taxon>
        <taxon>ecological metagenomes</taxon>
    </lineage>
</organism>
<evidence type="ECO:0000259" key="1">
    <source>
        <dbReference type="PROSITE" id="PS50093"/>
    </source>
</evidence>
<dbReference type="Pfam" id="PF18911">
    <property type="entry name" value="PKD_4"/>
    <property type="match status" value="1"/>
</dbReference>
<feature type="domain" description="PKD" evidence="1">
    <location>
        <begin position="351"/>
        <end position="387"/>
    </location>
</feature>
<accession>A0A3B0VZQ6</accession>
<dbReference type="GO" id="GO:0048038">
    <property type="term" value="F:quinone binding"/>
    <property type="evidence" value="ECO:0007669"/>
    <property type="project" value="InterPro"/>
</dbReference>
<dbReference type="GO" id="GO:0005507">
    <property type="term" value="F:copper ion binding"/>
    <property type="evidence" value="ECO:0007669"/>
    <property type="project" value="InterPro"/>
</dbReference>
<protein>
    <recommendedName>
        <fullName evidence="1">PKD domain-containing protein</fullName>
    </recommendedName>
</protein>
<gene>
    <name evidence="2" type="ORF">MNBD_CHLOROFLEXI01-1665</name>
</gene>
<dbReference type="SMART" id="SM00089">
    <property type="entry name" value="PKD"/>
    <property type="match status" value="1"/>
</dbReference>
<dbReference type="InterPro" id="IPR022409">
    <property type="entry name" value="PKD/Chitinase_dom"/>
</dbReference>
<dbReference type="InterPro" id="IPR036460">
    <property type="entry name" value="Cu_amine_oxidase_C_sf"/>
</dbReference>
<dbReference type="InterPro" id="IPR035986">
    <property type="entry name" value="PKD_dom_sf"/>
</dbReference>
<dbReference type="SUPFAM" id="SSF49299">
    <property type="entry name" value="PKD domain"/>
    <property type="match status" value="1"/>
</dbReference>